<dbReference type="PANTHER" id="PTHR33710:SF64">
    <property type="entry name" value="ENDONUCLEASE_EXONUCLEASE_PHOSPHATASE DOMAIN-CONTAINING PROTEIN"/>
    <property type="match status" value="1"/>
</dbReference>
<dbReference type="Proteomes" id="UP001153076">
    <property type="component" value="Unassembled WGS sequence"/>
</dbReference>
<organism evidence="2 3">
    <name type="scientific">Carnegiea gigantea</name>
    <dbReference type="NCBI Taxonomy" id="171969"/>
    <lineage>
        <taxon>Eukaryota</taxon>
        <taxon>Viridiplantae</taxon>
        <taxon>Streptophyta</taxon>
        <taxon>Embryophyta</taxon>
        <taxon>Tracheophyta</taxon>
        <taxon>Spermatophyta</taxon>
        <taxon>Magnoliopsida</taxon>
        <taxon>eudicotyledons</taxon>
        <taxon>Gunneridae</taxon>
        <taxon>Pentapetalae</taxon>
        <taxon>Caryophyllales</taxon>
        <taxon>Cactineae</taxon>
        <taxon>Cactaceae</taxon>
        <taxon>Cactoideae</taxon>
        <taxon>Echinocereeae</taxon>
        <taxon>Carnegiea</taxon>
    </lineage>
</organism>
<sequence>MKKFPVPPGIDPNQSNQNESGSISAPQLPLIWLLDPNEGTPLRFIPATMVNGVKVLCCVLGANLLFDVIDGFDLEINEIDKVAMVRNGLFIVRFVNIQDKLSMDSLSKSGSIIGIPIKTGIHSREKSMLQYARLLIKLGFEGPFWEFLYKGNYSLPMCMTITKTLKEVIHGSQTNGPKHGYNLGGTVALDSEIEEFTTCLEVCGLEKMRSIRAYYSWTNKTITSRIDRSFINSLWHDIFDFDQVEYMTQELSDHAPMLFSFPSCSKPNANFMWSYDPRDSFDQLQNLSSCSKLKKLKFTYINSKVHFRHLNKENMLTFLHNRLFLETKWIAYRSSFNLTL</sequence>
<dbReference type="PANTHER" id="PTHR33710">
    <property type="entry name" value="BNAC02G09200D PROTEIN"/>
    <property type="match status" value="1"/>
</dbReference>
<dbReference type="OrthoDB" id="1110142at2759"/>
<name>A0A9Q1GUM2_9CARY</name>
<proteinExistence type="predicted"/>
<accession>A0A9Q1GUM2</accession>
<protein>
    <submittedName>
        <fullName evidence="2">Uncharacterized protein</fullName>
    </submittedName>
</protein>
<reference evidence="2" key="1">
    <citation type="submission" date="2022-04" db="EMBL/GenBank/DDBJ databases">
        <title>Carnegiea gigantea Genome sequencing and assembly v2.</title>
        <authorList>
            <person name="Copetti D."/>
            <person name="Sanderson M.J."/>
            <person name="Burquez A."/>
            <person name="Wojciechowski M.F."/>
        </authorList>
    </citation>
    <scope>NUCLEOTIDE SEQUENCE</scope>
    <source>
        <strain evidence="2">SGP5-SGP5p</strain>
        <tissue evidence="2">Aerial part</tissue>
    </source>
</reference>
<feature type="compositionally biased region" description="Polar residues" evidence="1">
    <location>
        <begin position="12"/>
        <end position="23"/>
    </location>
</feature>
<evidence type="ECO:0000256" key="1">
    <source>
        <dbReference type="SAM" id="MobiDB-lite"/>
    </source>
</evidence>
<dbReference type="AlphaFoldDB" id="A0A9Q1GUM2"/>
<dbReference type="SUPFAM" id="SSF56219">
    <property type="entry name" value="DNase I-like"/>
    <property type="match status" value="1"/>
</dbReference>
<evidence type="ECO:0000313" key="3">
    <source>
        <dbReference type="Proteomes" id="UP001153076"/>
    </source>
</evidence>
<evidence type="ECO:0000313" key="2">
    <source>
        <dbReference type="EMBL" id="KAJ8425544.1"/>
    </source>
</evidence>
<comment type="caution">
    <text evidence="2">The sequence shown here is derived from an EMBL/GenBank/DDBJ whole genome shotgun (WGS) entry which is preliminary data.</text>
</comment>
<dbReference type="EMBL" id="JAKOGI010001453">
    <property type="protein sequence ID" value="KAJ8425544.1"/>
    <property type="molecule type" value="Genomic_DNA"/>
</dbReference>
<keyword evidence="3" id="KW-1185">Reference proteome</keyword>
<feature type="region of interest" description="Disordered" evidence="1">
    <location>
        <begin position="1"/>
        <end position="23"/>
    </location>
</feature>
<gene>
    <name evidence="2" type="ORF">Cgig2_007454</name>
</gene>
<feature type="compositionally biased region" description="Pro residues" evidence="1">
    <location>
        <begin position="1"/>
        <end position="10"/>
    </location>
</feature>
<dbReference type="InterPro" id="IPR036691">
    <property type="entry name" value="Endo/exonu/phosph_ase_sf"/>
</dbReference>